<protein>
    <submittedName>
        <fullName evidence="1">Restriction endonuclease</fullName>
    </submittedName>
</protein>
<reference evidence="1 2" key="1">
    <citation type="submission" date="2020-01" db="EMBL/GenBank/DDBJ databases">
        <title>Whole genome sequencing of Halomonas alkaliphila strain LS44.</title>
        <authorList>
            <person name="Kumar S."/>
            <person name="Paul D."/>
            <person name="Shouche Y."/>
            <person name="Suryavanshi M.V."/>
        </authorList>
    </citation>
    <scope>NUCLEOTIDE SEQUENCE [LARGE SCALE GENOMIC DNA]</scope>
    <source>
        <strain evidence="1 2">LS44</strain>
    </source>
</reference>
<evidence type="ECO:0000313" key="2">
    <source>
        <dbReference type="Proteomes" id="UP000480312"/>
    </source>
</evidence>
<dbReference type="Proteomes" id="UP000480312">
    <property type="component" value="Unassembled WGS sequence"/>
</dbReference>
<sequence>MRITAENLVREINNLPRDREYQYVNPTTKTRFIIHNVHLPEGPIEFKRYTPHKGERLADAKIDSISTQMIWRLANSILPGKPINVDRIFGGSYNSRSVLEALIAHTPLFYWCKPGRIEQLNTTKNVKPGHKHIIYMPDEPHRNAQLAFKEVNIQISEVVVDAVYESSVSLDAKEPEKGMDIEQQRRHAQIQIALILIGQQLGFRTWVASNDRSIEYGGKRVAQMETVIDSLQTEQVLQAYPSAAKAAKLIDCIWFRNGRLMPAVMEVEHSTGVTSGLNRMKGFFDIAPALRDIRWTIVAPDELRSKVVEQANLEQFREMDTRFFPYSAVEELYSLCQRRKPQGVTDTFLDCFMEKCVVH</sequence>
<dbReference type="GO" id="GO:0004519">
    <property type="term" value="F:endonuclease activity"/>
    <property type="evidence" value="ECO:0007669"/>
    <property type="project" value="UniProtKB-KW"/>
</dbReference>
<name>A0A7C9P6M8_9GAMM</name>
<dbReference type="OrthoDB" id="6807706at2"/>
<keyword evidence="1" id="KW-0378">Hydrolase</keyword>
<gene>
    <name evidence="1" type="ORF">GPL32_17275</name>
</gene>
<dbReference type="EMBL" id="JAAEHK010000048">
    <property type="protein sequence ID" value="NDL72254.1"/>
    <property type="molecule type" value="Genomic_DNA"/>
</dbReference>
<evidence type="ECO:0000313" key="1">
    <source>
        <dbReference type="EMBL" id="NDL72254.1"/>
    </source>
</evidence>
<accession>A0A7C9P6M8</accession>
<comment type="caution">
    <text evidence="1">The sequence shown here is derived from an EMBL/GenBank/DDBJ whole genome shotgun (WGS) entry which is preliminary data.</text>
</comment>
<dbReference type="AlphaFoldDB" id="A0A7C9P6M8"/>
<organism evidence="1 2">
    <name type="scientific">Vreelandella alkaliphila</name>
    <dbReference type="NCBI Taxonomy" id="272774"/>
    <lineage>
        <taxon>Bacteria</taxon>
        <taxon>Pseudomonadati</taxon>
        <taxon>Pseudomonadota</taxon>
        <taxon>Gammaproteobacteria</taxon>
        <taxon>Oceanospirillales</taxon>
        <taxon>Halomonadaceae</taxon>
        <taxon>Vreelandella</taxon>
    </lineage>
</organism>
<keyword evidence="1" id="KW-0540">Nuclease</keyword>
<keyword evidence="1" id="KW-0255">Endonuclease</keyword>
<proteinExistence type="predicted"/>